<dbReference type="AlphaFoldDB" id="A0A173URZ3"/>
<sequence length="548" mass="63204">MVQFQQPVFKKIGCDLQPERKTDSMEVKKMAFMNELYKQMTQEKQTTENGAIGYRTSGKQLLDANFAVSSMRDWCDERIRQMFTKVYYENPLLAVKWLFYLRDIRGNGMGERHIFRVCMNWLLKNHYEYAKNVVLLIPEYGRFDDCFCLIDTQAGKEIIRAMKMQLMRDLEAVETGGQVSLLAKWLPSCHTSSAETRKLARDIYQAFGFSEEEYRKILSKLRAYLNVVEVKMSANRWDDIDYSKVTSRANLIYGRAFLKNDEMRRRDFLNKLVRGEEKIHADTLFPSDIVSKYYERGSYRWKFNLKAKDDTLEALWKALPDHVSGDASTLVVRDGSGSMTVNVGNTDMTALDVATALAIYFSEHCRGEFKNQFITFSACPQLVDLSCTESLRDKLEICSAYDECSNTDIQAVFQLILNTALANDMPQEDMPRNILIISDMEFDSAVTYPGSLRRSEKGGLLSLFEQIRNEYESNGYQMPRLVFWNVYSRTNTIPLQQNEAGVALVSGFNPTVYQMVLSDELDPYRCLLQQLNAKRYDAVEQALGEKRG</sequence>
<dbReference type="Gene3D" id="3.40.50.410">
    <property type="entry name" value="von Willebrand factor, type A domain"/>
    <property type="match status" value="1"/>
</dbReference>
<dbReference type="PANTHER" id="PTHR31373">
    <property type="entry name" value="OS06G0652100 PROTEIN"/>
    <property type="match status" value="1"/>
</dbReference>
<feature type="domain" description="DUF2828" evidence="1">
    <location>
        <begin position="47"/>
        <end position="126"/>
    </location>
</feature>
<dbReference type="SUPFAM" id="SSF53300">
    <property type="entry name" value="vWA-like"/>
    <property type="match status" value="1"/>
</dbReference>
<reference evidence="3 4" key="1">
    <citation type="submission" date="2015-09" db="EMBL/GenBank/DDBJ databases">
        <authorList>
            <consortium name="Pathogen Informatics"/>
        </authorList>
    </citation>
    <scope>NUCLEOTIDE SEQUENCE [LARGE SCALE GENOMIC DNA]</scope>
    <source>
        <strain evidence="3 4">2789STDY5608891</strain>
    </source>
</reference>
<evidence type="ECO:0000313" key="4">
    <source>
        <dbReference type="Proteomes" id="UP000095492"/>
    </source>
</evidence>
<dbReference type="Proteomes" id="UP000095492">
    <property type="component" value="Unassembled WGS sequence"/>
</dbReference>
<feature type="domain" description="DUF7788" evidence="2">
    <location>
        <begin position="330"/>
        <end position="520"/>
    </location>
</feature>
<protein>
    <submittedName>
        <fullName evidence="3">Domain of uncharacterized function (DUF2828)</fullName>
    </submittedName>
</protein>
<dbReference type="InterPro" id="IPR056690">
    <property type="entry name" value="DUF7788"/>
</dbReference>
<evidence type="ECO:0000259" key="1">
    <source>
        <dbReference type="Pfam" id="PF11443"/>
    </source>
</evidence>
<dbReference type="PANTHER" id="PTHR31373:SF27">
    <property type="entry name" value="TROVE DOMAIN-CONTAINING PROTEIN"/>
    <property type="match status" value="1"/>
</dbReference>
<dbReference type="Pfam" id="PF11443">
    <property type="entry name" value="DUF2828"/>
    <property type="match status" value="2"/>
</dbReference>
<proteinExistence type="predicted"/>
<dbReference type="STRING" id="39490.ERS852448_02205"/>
<dbReference type="PIRSF" id="PIRSF015417">
    <property type="entry name" value="T31B5_30_vWA"/>
    <property type="match status" value="1"/>
</dbReference>
<organism evidence="3 4">
    <name type="scientific">Eubacterium ramulus</name>
    <dbReference type="NCBI Taxonomy" id="39490"/>
    <lineage>
        <taxon>Bacteria</taxon>
        <taxon>Bacillati</taxon>
        <taxon>Bacillota</taxon>
        <taxon>Clostridia</taxon>
        <taxon>Eubacteriales</taxon>
        <taxon>Eubacteriaceae</taxon>
        <taxon>Eubacterium</taxon>
    </lineage>
</organism>
<dbReference type="InterPro" id="IPR011205">
    <property type="entry name" value="UCP015417_vWA"/>
</dbReference>
<dbReference type="Pfam" id="PF25043">
    <property type="entry name" value="DUF7788"/>
    <property type="match status" value="1"/>
</dbReference>
<evidence type="ECO:0000313" key="3">
    <source>
        <dbReference type="EMBL" id="CUN17136.1"/>
    </source>
</evidence>
<dbReference type="InterPro" id="IPR058580">
    <property type="entry name" value="DUF2828"/>
</dbReference>
<dbReference type="InterPro" id="IPR036465">
    <property type="entry name" value="vWFA_dom_sf"/>
</dbReference>
<feature type="domain" description="DUF2828" evidence="1">
    <location>
        <begin position="212"/>
        <end position="322"/>
    </location>
</feature>
<gene>
    <name evidence="3" type="ORF">ERS852448_02205</name>
</gene>
<dbReference type="EMBL" id="CYYA01000015">
    <property type="protein sequence ID" value="CUN17136.1"/>
    <property type="molecule type" value="Genomic_DNA"/>
</dbReference>
<accession>A0A173URZ3</accession>
<name>A0A173URZ3_EUBRA</name>
<evidence type="ECO:0000259" key="2">
    <source>
        <dbReference type="Pfam" id="PF25043"/>
    </source>
</evidence>